<proteinExistence type="predicted"/>
<accession>A0A2A4T8G1</accession>
<evidence type="ECO:0000313" key="9">
    <source>
        <dbReference type="EMBL" id="PCI29916.1"/>
    </source>
</evidence>
<dbReference type="Proteomes" id="UP000218113">
    <property type="component" value="Unassembled WGS sequence"/>
</dbReference>
<gene>
    <name evidence="9" type="ORF">COB67_03135</name>
</gene>
<keyword evidence="4 8" id="KW-0812">Transmembrane</keyword>
<keyword evidence="6 8" id="KW-0472">Membrane</keyword>
<evidence type="ECO:0000256" key="6">
    <source>
        <dbReference type="ARBA" id="ARBA00023136"/>
    </source>
</evidence>
<evidence type="ECO:0008006" key="11">
    <source>
        <dbReference type="Google" id="ProtNLM"/>
    </source>
</evidence>
<evidence type="ECO:0000256" key="3">
    <source>
        <dbReference type="ARBA" id="ARBA00022618"/>
    </source>
</evidence>
<evidence type="ECO:0000256" key="1">
    <source>
        <dbReference type="ARBA" id="ARBA00004401"/>
    </source>
</evidence>
<keyword evidence="3" id="KW-0132">Cell division</keyword>
<dbReference type="InterPro" id="IPR011922">
    <property type="entry name" value="Cell_div_FtsL"/>
</dbReference>
<evidence type="ECO:0000313" key="10">
    <source>
        <dbReference type="Proteomes" id="UP000218113"/>
    </source>
</evidence>
<comment type="subcellular location">
    <subcellularLocation>
        <location evidence="1">Cell membrane</location>
        <topology evidence="1">Single-pass type II membrane protein</topology>
    </subcellularLocation>
</comment>
<dbReference type="GO" id="GO:0051301">
    <property type="term" value="P:cell division"/>
    <property type="evidence" value="ECO:0007669"/>
    <property type="project" value="UniProtKB-KW"/>
</dbReference>
<keyword evidence="2" id="KW-1003">Cell membrane</keyword>
<dbReference type="Pfam" id="PF04999">
    <property type="entry name" value="FtsL"/>
    <property type="match status" value="1"/>
</dbReference>
<reference evidence="10" key="1">
    <citation type="submission" date="2017-08" db="EMBL/GenBank/DDBJ databases">
        <title>A dynamic microbial community with high functional redundancy inhabits the cold, oxic subseafloor aquifer.</title>
        <authorList>
            <person name="Tully B.J."/>
            <person name="Wheat C.G."/>
            <person name="Glazer B.T."/>
            <person name="Huber J.A."/>
        </authorList>
    </citation>
    <scope>NUCLEOTIDE SEQUENCE [LARGE SCALE GENOMIC DNA]</scope>
</reference>
<sequence length="120" mass="14064">MKDYPKLGKSSSSRLVRELPESEWKITLKLFLSGLILLIVAMFFVSQRIDYIQTERRVRKLSLEKRAILSSLLPLQLEERYLSQLDRVENFAKQQLGMDFPQAKQIIEVKIYPDPVPEPE</sequence>
<organism evidence="9 10">
    <name type="scientific">SAR324 cluster bacterium</name>
    <dbReference type="NCBI Taxonomy" id="2024889"/>
    <lineage>
        <taxon>Bacteria</taxon>
        <taxon>Deltaproteobacteria</taxon>
        <taxon>SAR324 cluster</taxon>
    </lineage>
</organism>
<evidence type="ECO:0000256" key="8">
    <source>
        <dbReference type="SAM" id="Phobius"/>
    </source>
</evidence>
<evidence type="ECO:0000256" key="7">
    <source>
        <dbReference type="ARBA" id="ARBA00023306"/>
    </source>
</evidence>
<dbReference type="EMBL" id="NVSR01000009">
    <property type="protein sequence ID" value="PCI29916.1"/>
    <property type="molecule type" value="Genomic_DNA"/>
</dbReference>
<keyword evidence="5 8" id="KW-1133">Transmembrane helix</keyword>
<dbReference type="GO" id="GO:0005886">
    <property type="term" value="C:plasma membrane"/>
    <property type="evidence" value="ECO:0007669"/>
    <property type="project" value="UniProtKB-SubCell"/>
</dbReference>
<protein>
    <recommendedName>
        <fullName evidence="11">Cell division protein FtsL</fullName>
    </recommendedName>
</protein>
<evidence type="ECO:0000256" key="5">
    <source>
        <dbReference type="ARBA" id="ARBA00022989"/>
    </source>
</evidence>
<dbReference type="AlphaFoldDB" id="A0A2A4T8G1"/>
<feature type="transmembrane region" description="Helical" evidence="8">
    <location>
        <begin position="26"/>
        <end position="46"/>
    </location>
</feature>
<evidence type="ECO:0000256" key="4">
    <source>
        <dbReference type="ARBA" id="ARBA00022692"/>
    </source>
</evidence>
<comment type="caution">
    <text evidence="9">The sequence shown here is derived from an EMBL/GenBank/DDBJ whole genome shotgun (WGS) entry which is preliminary data.</text>
</comment>
<name>A0A2A4T8G1_9DELT</name>
<evidence type="ECO:0000256" key="2">
    <source>
        <dbReference type="ARBA" id="ARBA00022475"/>
    </source>
</evidence>
<keyword evidence="7" id="KW-0131">Cell cycle</keyword>